<feature type="region of interest" description="Disordered" evidence="1">
    <location>
        <begin position="15"/>
        <end position="146"/>
    </location>
</feature>
<gene>
    <name evidence="2" type="ORF">PPGF8SP_0007</name>
</gene>
<protein>
    <submittedName>
        <fullName evidence="2">Uncharacterized protein</fullName>
    </submittedName>
</protein>
<reference evidence="2 3" key="1">
    <citation type="journal article" date="2014" name="Genome Announc.">
        <title>Complete Genome Sequence of an F8-Like Lytic Myovirus ({varphi}SPM-1) That Infects Metallo-beta-Lactamase-Producing Pseudomonas aeruginosa.</title>
        <authorList>
            <person name="Neves P.R."/>
            <person name="Cerdeira L.T."/>
            <person name="Mitne-Neto M."/>
            <person name="Oliveira T.G."/>
            <person name="McCulloch J.A."/>
            <person name="Sampaio J.L."/>
            <person name="Mamizuka E.M."/>
            <person name="Levy C.E."/>
            <person name="Sato M.I."/>
            <person name="Lincopan N."/>
        </authorList>
    </citation>
    <scope>NUCLEOTIDE SEQUENCE [LARGE SCALE GENOMIC DNA]</scope>
</reference>
<organism evidence="2 3">
    <name type="scientific">Pseudomonas phage SPM-1</name>
    <dbReference type="NCBI Taxonomy" id="1453336"/>
    <lineage>
        <taxon>Viruses</taxon>
        <taxon>Duplodnaviria</taxon>
        <taxon>Heunggongvirae</taxon>
        <taxon>Uroviricota</taxon>
        <taxon>Caudoviricetes</taxon>
        <taxon>Lindbergviridae</taxon>
        <taxon>Pbunavirus</taxon>
        <taxon>Pbunavirus F8</taxon>
    </lineage>
</organism>
<accession>W5SCT5</accession>
<feature type="compositionally biased region" description="Low complexity" evidence="1">
    <location>
        <begin position="119"/>
        <end position="137"/>
    </location>
</feature>
<name>W5SCT5_9CAUD</name>
<proteinExistence type="predicted"/>
<sequence>MSTIRIQYANGTQLFLDGKNPPLLDPLPSFNPSVEDLDREKNTGKGDSSSAGIPVPPVNVDPNVDNGGAIPAPASTGAPAAGSAPESSQEAPAEGQGDEKGSETPQTTAKEEKTEEEASTAAKEASTAAKEASATTKPTARKTTSK</sequence>
<evidence type="ECO:0000313" key="2">
    <source>
        <dbReference type="EMBL" id="AHH02866.1"/>
    </source>
</evidence>
<dbReference type="Proteomes" id="UP000019158">
    <property type="component" value="Segment"/>
</dbReference>
<feature type="compositionally biased region" description="Low complexity" evidence="1">
    <location>
        <begin position="60"/>
        <end position="95"/>
    </location>
</feature>
<dbReference type="EMBL" id="KF981875">
    <property type="protein sequence ID" value="AHH02866.1"/>
    <property type="molecule type" value="Genomic_DNA"/>
</dbReference>
<evidence type="ECO:0000256" key="1">
    <source>
        <dbReference type="SAM" id="MobiDB-lite"/>
    </source>
</evidence>
<evidence type="ECO:0000313" key="3">
    <source>
        <dbReference type="Proteomes" id="UP000019158"/>
    </source>
</evidence>